<dbReference type="SUPFAM" id="SSF51905">
    <property type="entry name" value="FAD/NAD(P)-binding domain"/>
    <property type="match status" value="1"/>
</dbReference>
<reference evidence="8 9" key="1">
    <citation type="submission" date="2015-09" db="EMBL/GenBank/DDBJ databases">
        <title>Host preference determinants of Valsa canker pathogens revealed by comparative genomics.</title>
        <authorList>
            <person name="Yin Z."/>
            <person name="Huang L."/>
        </authorList>
    </citation>
    <scope>NUCLEOTIDE SEQUENCE [LARGE SCALE GENOMIC DNA]</scope>
    <source>
        <strain evidence="8 9">03-1</strain>
    </source>
</reference>
<name>A0A423WSQ7_9PEZI</name>
<evidence type="ECO:0000259" key="7">
    <source>
        <dbReference type="Pfam" id="PF01494"/>
    </source>
</evidence>
<dbReference type="InterPro" id="IPR036188">
    <property type="entry name" value="FAD/NAD-bd_sf"/>
</dbReference>
<dbReference type="EMBL" id="LKEA01000010">
    <property type="protein sequence ID" value="ROW06530.1"/>
    <property type="molecule type" value="Genomic_DNA"/>
</dbReference>
<sequence length="429" mass="45874">MDTHHPRPPVLIIGAGLAGLALAHGLKRAQPPIPVHIFERDSSPTRRAQGFRIRVSPEATGLRGLLPDDVWAAVMATASELRGGVGIGSRLDPLTGQPAEWDRSRFPPPPSVGNSAFRTVNVDRTLLRNVLMAGLGDDISFGRKFAGYEVTADGNVEVRFEDGSTASGSVLVGADGIRSRVRRQLLPGLTVLDTEARAVLGKTFLTPEVEGLAPSEALQALCIASEPERPQVRLLTDVMHFDPGLDQAERARLGVPGDYLYWVLVFRRDVLGLDEDAADALLSSTNAQASQCAIDITKSWHKSIRAVLENGKPEDSTLAGFLVCETDNFVTSWEGVDRRSPVTLIGDAAHPVPPVSAMGLHLAFQDASGLYEALTGLSQESGAGDKLEALRACEASMVGRAKTTIERSIVAAGHFFGMRAVEELKPATL</sequence>
<dbReference type="AlphaFoldDB" id="A0A423WSQ7"/>
<dbReference type="STRING" id="356882.A0A423WSQ7"/>
<comment type="caution">
    <text evidence="8">The sequence shown here is derived from an EMBL/GenBank/DDBJ whole genome shotgun (WGS) entry which is preliminary data.</text>
</comment>
<proteinExistence type="predicted"/>
<evidence type="ECO:0000256" key="3">
    <source>
        <dbReference type="ARBA" id="ARBA00022827"/>
    </source>
</evidence>
<evidence type="ECO:0000256" key="2">
    <source>
        <dbReference type="ARBA" id="ARBA00022630"/>
    </source>
</evidence>
<evidence type="ECO:0000256" key="6">
    <source>
        <dbReference type="SAM" id="SignalP"/>
    </source>
</evidence>
<feature type="domain" description="FAD-binding" evidence="7">
    <location>
        <begin position="339"/>
        <end position="388"/>
    </location>
</feature>
<evidence type="ECO:0000256" key="4">
    <source>
        <dbReference type="ARBA" id="ARBA00023002"/>
    </source>
</evidence>
<dbReference type="InterPro" id="IPR002938">
    <property type="entry name" value="FAD-bd"/>
</dbReference>
<keyword evidence="4" id="KW-0560">Oxidoreductase</keyword>
<gene>
    <name evidence="8" type="ORF">VMCG_04375</name>
</gene>
<organism evidence="8 9">
    <name type="scientific">Cytospora schulzeri</name>
    <dbReference type="NCBI Taxonomy" id="448051"/>
    <lineage>
        <taxon>Eukaryota</taxon>
        <taxon>Fungi</taxon>
        <taxon>Dikarya</taxon>
        <taxon>Ascomycota</taxon>
        <taxon>Pezizomycotina</taxon>
        <taxon>Sordariomycetes</taxon>
        <taxon>Sordariomycetidae</taxon>
        <taxon>Diaporthales</taxon>
        <taxon>Cytosporaceae</taxon>
        <taxon>Cytospora</taxon>
    </lineage>
</organism>
<keyword evidence="5" id="KW-0503">Monooxygenase</keyword>
<keyword evidence="6" id="KW-0732">Signal</keyword>
<evidence type="ECO:0000256" key="1">
    <source>
        <dbReference type="ARBA" id="ARBA00001974"/>
    </source>
</evidence>
<dbReference type="GO" id="GO:0071949">
    <property type="term" value="F:FAD binding"/>
    <property type="evidence" value="ECO:0007669"/>
    <property type="project" value="InterPro"/>
</dbReference>
<evidence type="ECO:0000313" key="9">
    <source>
        <dbReference type="Proteomes" id="UP000283895"/>
    </source>
</evidence>
<feature type="chain" id="PRO_5019538729" description="FAD-binding domain-containing protein" evidence="6">
    <location>
        <begin position="24"/>
        <end position="429"/>
    </location>
</feature>
<keyword evidence="3" id="KW-0274">FAD</keyword>
<dbReference type="OrthoDB" id="655030at2759"/>
<comment type="cofactor">
    <cofactor evidence="1">
        <name>FAD</name>
        <dbReference type="ChEBI" id="CHEBI:57692"/>
    </cofactor>
</comment>
<protein>
    <recommendedName>
        <fullName evidence="7">FAD-binding domain-containing protein</fullName>
    </recommendedName>
</protein>
<feature type="signal peptide" evidence="6">
    <location>
        <begin position="1"/>
        <end position="23"/>
    </location>
</feature>
<dbReference type="GO" id="GO:0004497">
    <property type="term" value="F:monooxygenase activity"/>
    <property type="evidence" value="ECO:0007669"/>
    <property type="project" value="UniProtKB-KW"/>
</dbReference>
<dbReference type="PANTHER" id="PTHR47178">
    <property type="entry name" value="MONOOXYGENASE, FAD-BINDING"/>
    <property type="match status" value="1"/>
</dbReference>
<keyword evidence="2" id="KW-0285">Flavoprotein</keyword>
<feature type="domain" description="FAD-binding" evidence="7">
    <location>
        <begin position="9"/>
        <end position="186"/>
    </location>
</feature>
<evidence type="ECO:0000313" key="8">
    <source>
        <dbReference type="EMBL" id="ROW06530.1"/>
    </source>
</evidence>
<evidence type="ECO:0000256" key="5">
    <source>
        <dbReference type="ARBA" id="ARBA00023033"/>
    </source>
</evidence>
<dbReference type="Gene3D" id="3.50.50.60">
    <property type="entry name" value="FAD/NAD(P)-binding domain"/>
    <property type="match status" value="1"/>
</dbReference>
<keyword evidence="9" id="KW-1185">Reference proteome</keyword>
<dbReference type="Proteomes" id="UP000283895">
    <property type="component" value="Unassembled WGS sequence"/>
</dbReference>
<dbReference type="PANTHER" id="PTHR47178:SF5">
    <property type="entry name" value="FAD-BINDING DOMAIN-CONTAINING PROTEIN"/>
    <property type="match status" value="1"/>
</dbReference>
<dbReference type="PRINTS" id="PR00420">
    <property type="entry name" value="RNGMNOXGNASE"/>
</dbReference>
<accession>A0A423WSQ7</accession>
<dbReference type="Pfam" id="PF01494">
    <property type="entry name" value="FAD_binding_3"/>
    <property type="match status" value="2"/>
</dbReference>